<dbReference type="Pfam" id="PF12537">
    <property type="entry name" value="GPHR_N"/>
    <property type="match status" value="1"/>
</dbReference>
<gene>
    <name evidence="9" type="ORF">ALEPTO_LOCUS2842</name>
</gene>
<feature type="transmembrane region" description="Helical" evidence="6">
    <location>
        <begin position="251"/>
        <end position="273"/>
    </location>
</feature>
<dbReference type="InterPro" id="IPR025969">
    <property type="entry name" value="ABA_GPCR_dom"/>
</dbReference>
<dbReference type="Proteomes" id="UP000789508">
    <property type="component" value="Unassembled WGS sequence"/>
</dbReference>
<keyword evidence="2 6" id="KW-0812">Transmembrane</keyword>
<keyword evidence="3 6" id="KW-1133">Transmembrane helix</keyword>
<protein>
    <submittedName>
        <fullName evidence="9">10169_t:CDS:1</fullName>
    </submittedName>
</protein>
<feature type="transmembrane region" description="Helical" evidence="6">
    <location>
        <begin position="27"/>
        <end position="50"/>
    </location>
</feature>
<organism evidence="9 10">
    <name type="scientific">Ambispora leptoticha</name>
    <dbReference type="NCBI Taxonomy" id="144679"/>
    <lineage>
        <taxon>Eukaryota</taxon>
        <taxon>Fungi</taxon>
        <taxon>Fungi incertae sedis</taxon>
        <taxon>Mucoromycota</taxon>
        <taxon>Glomeromycotina</taxon>
        <taxon>Glomeromycetes</taxon>
        <taxon>Archaeosporales</taxon>
        <taxon>Ambisporaceae</taxon>
        <taxon>Ambispora</taxon>
    </lineage>
</organism>
<proteinExistence type="predicted"/>
<evidence type="ECO:0000256" key="1">
    <source>
        <dbReference type="ARBA" id="ARBA00004141"/>
    </source>
</evidence>
<evidence type="ECO:0000259" key="8">
    <source>
        <dbReference type="Pfam" id="PF12537"/>
    </source>
</evidence>
<evidence type="ECO:0000313" key="9">
    <source>
        <dbReference type="EMBL" id="CAG8488204.1"/>
    </source>
</evidence>
<evidence type="ECO:0000259" key="7">
    <source>
        <dbReference type="Pfam" id="PF12430"/>
    </source>
</evidence>
<dbReference type="Pfam" id="PF12430">
    <property type="entry name" value="ABA_GPCR"/>
    <property type="match status" value="1"/>
</dbReference>
<comment type="caution">
    <text evidence="9">The sequence shown here is derived from an EMBL/GenBank/DDBJ whole genome shotgun (WGS) entry which is preliminary data.</text>
</comment>
<evidence type="ECO:0000256" key="3">
    <source>
        <dbReference type="ARBA" id="ARBA00022989"/>
    </source>
</evidence>
<dbReference type="PANTHER" id="PTHR15948">
    <property type="entry name" value="G-PROTEIN COUPLED RECEPTOR 89-RELATED"/>
    <property type="match status" value="1"/>
</dbReference>
<evidence type="ECO:0000256" key="2">
    <source>
        <dbReference type="ARBA" id="ARBA00022692"/>
    </source>
</evidence>
<sequence>MTMIYNDLNARIENLDSKMVVDSTLRFFYDTLILFGSQVLFFSFGWVFLVKKLFKDYESSTDRHAEQLVQAVFSLTFSNSCALFELDVIYITYDPDDIFIQSGMSRVGVIGVTIMAILSGFGAVNSPYATLFFFLRQVTDADIQSAEKKYLQIIEQIMNKKRRILIIQTRQKNNVNEHNNNRSRVGGFVMKMFNTVAGGMGADGENIGTLRQEITGLENLARQLFLDIDDLYQEKGRLEYSKTWKGQYFNYLGYIFSVYCIYKIVMASINIILSRNTGPASDPITYGLTLAIKYINLEMDVPFWSQQLSFLFVGLMIIFSIRGLLIQLLKFFRAVSNSVSRSNIVLFLAQIMGMYFLSSVMMLRMSLPAEYRMIISKVLGAIEFNFYHRWFDVIFLVSGIASVVFLYFVHQANRSNAMINSNRIFTSATTASSASSFISMSPYSSPSSLPLTSSTSPPSPSNYFYNNFAGNEEYSPIGHKSNHDWNNNNNRYYTSGGGDNNGGSTSSRWNDRGLYYHR</sequence>
<dbReference type="InterPro" id="IPR022535">
    <property type="entry name" value="Golgi_pH-regulator_cons_dom"/>
</dbReference>
<dbReference type="OrthoDB" id="264392at2759"/>
<feature type="transmembrane region" description="Helical" evidence="6">
    <location>
        <begin position="387"/>
        <end position="409"/>
    </location>
</feature>
<feature type="domain" description="Golgi pH regulator conserved" evidence="8">
    <location>
        <begin position="99"/>
        <end position="164"/>
    </location>
</feature>
<keyword evidence="4 6" id="KW-0472">Membrane</keyword>
<dbReference type="AlphaFoldDB" id="A0A9N8WIW6"/>
<dbReference type="PANTHER" id="PTHR15948:SF0">
    <property type="entry name" value="GOLGI PH REGULATOR A-RELATED"/>
    <property type="match status" value="1"/>
</dbReference>
<feature type="domain" description="Abscisic acid G-protein coupled receptor-like" evidence="7">
    <location>
        <begin position="240"/>
        <end position="410"/>
    </location>
</feature>
<feature type="transmembrane region" description="Helical" evidence="6">
    <location>
        <begin position="113"/>
        <end position="135"/>
    </location>
</feature>
<evidence type="ECO:0000256" key="4">
    <source>
        <dbReference type="ARBA" id="ARBA00023136"/>
    </source>
</evidence>
<evidence type="ECO:0000313" key="10">
    <source>
        <dbReference type="Proteomes" id="UP000789508"/>
    </source>
</evidence>
<name>A0A9N8WIW6_9GLOM</name>
<evidence type="ECO:0000256" key="5">
    <source>
        <dbReference type="SAM" id="MobiDB-lite"/>
    </source>
</evidence>
<feature type="transmembrane region" description="Helical" evidence="6">
    <location>
        <begin position="71"/>
        <end position="93"/>
    </location>
</feature>
<comment type="subcellular location">
    <subcellularLocation>
        <location evidence="1">Membrane</location>
        <topology evidence="1">Multi-pass membrane protein</topology>
    </subcellularLocation>
</comment>
<dbReference type="InterPro" id="IPR015672">
    <property type="entry name" value="GPHR/GTG"/>
</dbReference>
<keyword evidence="10" id="KW-1185">Reference proteome</keyword>
<reference evidence="9" key="1">
    <citation type="submission" date="2021-06" db="EMBL/GenBank/DDBJ databases">
        <authorList>
            <person name="Kallberg Y."/>
            <person name="Tangrot J."/>
            <person name="Rosling A."/>
        </authorList>
    </citation>
    <scope>NUCLEOTIDE SEQUENCE</scope>
    <source>
        <strain evidence="9">FL130A</strain>
    </source>
</reference>
<feature type="region of interest" description="Disordered" evidence="5">
    <location>
        <begin position="496"/>
        <end position="518"/>
    </location>
</feature>
<dbReference type="EMBL" id="CAJVPS010000469">
    <property type="protein sequence ID" value="CAG8488204.1"/>
    <property type="molecule type" value="Genomic_DNA"/>
</dbReference>
<feature type="transmembrane region" description="Helical" evidence="6">
    <location>
        <begin position="344"/>
        <end position="367"/>
    </location>
</feature>
<accession>A0A9N8WIW6</accession>
<dbReference type="GO" id="GO:0016020">
    <property type="term" value="C:membrane"/>
    <property type="evidence" value="ECO:0007669"/>
    <property type="project" value="UniProtKB-SubCell"/>
</dbReference>
<feature type="transmembrane region" description="Helical" evidence="6">
    <location>
        <begin position="308"/>
        <end position="332"/>
    </location>
</feature>
<evidence type="ECO:0000256" key="6">
    <source>
        <dbReference type="SAM" id="Phobius"/>
    </source>
</evidence>